<dbReference type="AlphaFoldDB" id="A0A0J6UTU8"/>
<keyword evidence="3 9" id="KW-1003">Cell membrane</keyword>
<reference evidence="11 12" key="1">
    <citation type="submission" date="2015-03" db="EMBL/GenBank/DDBJ databases">
        <title>Genome sequencing of Methylobacterium variabile DSM 16961.</title>
        <authorList>
            <person name="Chaudhry V."/>
            <person name="Patil P.B."/>
        </authorList>
    </citation>
    <scope>NUCLEOTIDE SEQUENCE [LARGE SCALE GENOMIC DNA]</scope>
    <source>
        <strain evidence="11 12">DSM 16961</strain>
    </source>
</reference>
<comment type="subcellular location">
    <subcellularLocation>
        <location evidence="9">Cell membrane</location>
        <topology evidence="9">Single-pass membrane protein</topology>
    </subcellularLocation>
    <subcellularLocation>
        <location evidence="1">Membrane</location>
    </subcellularLocation>
</comment>
<name>A0A0J6UTU8_9HYPH</name>
<dbReference type="NCBIfam" id="TIGR00964">
    <property type="entry name" value="secE_bact"/>
    <property type="match status" value="1"/>
</dbReference>
<feature type="compositionally biased region" description="Basic and acidic residues" evidence="10">
    <location>
        <begin position="1"/>
        <end position="12"/>
    </location>
</feature>
<dbReference type="GO" id="GO:0006605">
    <property type="term" value="P:protein targeting"/>
    <property type="evidence" value="ECO:0007669"/>
    <property type="project" value="UniProtKB-UniRule"/>
</dbReference>
<evidence type="ECO:0000256" key="6">
    <source>
        <dbReference type="ARBA" id="ARBA00022989"/>
    </source>
</evidence>
<accession>A0A0J6UTU8</accession>
<dbReference type="GO" id="GO:0009306">
    <property type="term" value="P:protein secretion"/>
    <property type="evidence" value="ECO:0007669"/>
    <property type="project" value="UniProtKB-UniRule"/>
</dbReference>
<evidence type="ECO:0000256" key="10">
    <source>
        <dbReference type="SAM" id="MobiDB-lite"/>
    </source>
</evidence>
<keyword evidence="8 9" id="KW-0472">Membrane</keyword>
<dbReference type="InterPro" id="IPR038379">
    <property type="entry name" value="SecE_sf"/>
</dbReference>
<keyword evidence="5 9" id="KW-0653">Protein transport</keyword>
<dbReference type="PATRIC" id="fig|298794.3.peg.3950"/>
<dbReference type="GO" id="GO:0005886">
    <property type="term" value="C:plasma membrane"/>
    <property type="evidence" value="ECO:0007669"/>
    <property type="project" value="UniProtKB-SubCell"/>
</dbReference>
<dbReference type="Gene3D" id="1.20.5.1030">
    <property type="entry name" value="Preprotein translocase secy subunit"/>
    <property type="match status" value="1"/>
</dbReference>
<dbReference type="PANTHER" id="PTHR33910">
    <property type="entry name" value="PROTEIN TRANSLOCASE SUBUNIT SECE"/>
    <property type="match status" value="1"/>
</dbReference>
<dbReference type="RefSeq" id="WP_048447784.1">
    <property type="nucleotide sequence ID" value="NZ_LABY01000252.1"/>
</dbReference>
<dbReference type="PANTHER" id="PTHR33910:SF1">
    <property type="entry name" value="PROTEIN TRANSLOCASE SUBUNIT SECE"/>
    <property type="match status" value="1"/>
</dbReference>
<keyword evidence="2 9" id="KW-0813">Transport</keyword>
<comment type="subunit">
    <text evidence="9">Component of the Sec protein translocase complex. Heterotrimer consisting of SecY, SecE and SecG subunits. The heterotrimers can form oligomers, although 1 heterotrimer is thought to be able to translocate proteins. Interacts with the ribosome. Interacts with SecDF, and other proteins may be involved. Interacts with SecA.</text>
</comment>
<evidence type="ECO:0000256" key="8">
    <source>
        <dbReference type="ARBA" id="ARBA00023136"/>
    </source>
</evidence>
<keyword evidence="7 9" id="KW-0811">Translocation</keyword>
<evidence type="ECO:0000313" key="11">
    <source>
        <dbReference type="EMBL" id="KMO29601.1"/>
    </source>
</evidence>
<dbReference type="InterPro" id="IPR001901">
    <property type="entry name" value="Translocase_SecE/Sec61-g"/>
</dbReference>
<dbReference type="GO" id="GO:0043952">
    <property type="term" value="P:protein transport by the Sec complex"/>
    <property type="evidence" value="ECO:0007669"/>
    <property type="project" value="UniProtKB-UniRule"/>
</dbReference>
<evidence type="ECO:0000256" key="7">
    <source>
        <dbReference type="ARBA" id="ARBA00023010"/>
    </source>
</evidence>
<dbReference type="EMBL" id="LABY01000252">
    <property type="protein sequence ID" value="KMO29601.1"/>
    <property type="molecule type" value="Genomic_DNA"/>
</dbReference>
<keyword evidence="6 9" id="KW-1133">Transmembrane helix</keyword>
<keyword evidence="12" id="KW-1185">Reference proteome</keyword>
<evidence type="ECO:0000256" key="2">
    <source>
        <dbReference type="ARBA" id="ARBA00022448"/>
    </source>
</evidence>
<evidence type="ECO:0000256" key="1">
    <source>
        <dbReference type="ARBA" id="ARBA00004370"/>
    </source>
</evidence>
<protein>
    <recommendedName>
        <fullName evidence="9">Protein translocase subunit SecE</fullName>
    </recommendedName>
</protein>
<evidence type="ECO:0000256" key="3">
    <source>
        <dbReference type="ARBA" id="ARBA00022475"/>
    </source>
</evidence>
<comment type="similarity">
    <text evidence="9">Belongs to the SecE/SEC61-gamma family.</text>
</comment>
<comment type="function">
    <text evidence="9">Essential subunit of the Sec protein translocation channel SecYEG. Clamps together the 2 halves of SecY. May contact the channel plug during translocation.</text>
</comment>
<dbReference type="GO" id="GO:0065002">
    <property type="term" value="P:intracellular protein transmembrane transport"/>
    <property type="evidence" value="ECO:0007669"/>
    <property type="project" value="UniProtKB-UniRule"/>
</dbReference>
<dbReference type="InterPro" id="IPR005807">
    <property type="entry name" value="SecE_bac"/>
</dbReference>
<feature type="transmembrane region" description="Helical" evidence="9">
    <location>
        <begin position="57"/>
        <end position="78"/>
    </location>
</feature>
<dbReference type="Pfam" id="PF00584">
    <property type="entry name" value="SecE"/>
    <property type="match status" value="1"/>
</dbReference>
<dbReference type="Proteomes" id="UP000035955">
    <property type="component" value="Unassembled WGS sequence"/>
</dbReference>
<comment type="caution">
    <text evidence="11">The sequence shown here is derived from an EMBL/GenBank/DDBJ whole genome shotgun (WGS) entry which is preliminary data.</text>
</comment>
<evidence type="ECO:0000256" key="4">
    <source>
        <dbReference type="ARBA" id="ARBA00022692"/>
    </source>
</evidence>
<keyword evidence="4 9" id="KW-0812">Transmembrane</keyword>
<evidence type="ECO:0000256" key="9">
    <source>
        <dbReference type="HAMAP-Rule" id="MF_00422"/>
    </source>
</evidence>
<proteinExistence type="inferred from homology"/>
<organism evidence="11 12">
    <name type="scientific">Methylobacterium variabile</name>
    <dbReference type="NCBI Taxonomy" id="298794"/>
    <lineage>
        <taxon>Bacteria</taxon>
        <taxon>Pseudomonadati</taxon>
        <taxon>Pseudomonadota</taxon>
        <taxon>Alphaproteobacteria</taxon>
        <taxon>Hyphomicrobiales</taxon>
        <taxon>Methylobacteriaceae</taxon>
        <taxon>Methylobacterium</taxon>
    </lineage>
</organism>
<sequence>MASNEATKKMDLGRNASRSTPPTPPSRPAQKRVGPFEFLQQVRDEGRKVTWPTRKETLVTTLMVFVMVVVASIFFTVVDQVLRYAVTLVLGIGA</sequence>
<evidence type="ECO:0000256" key="5">
    <source>
        <dbReference type="ARBA" id="ARBA00022927"/>
    </source>
</evidence>
<gene>
    <name evidence="9" type="primary">secE</name>
    <name evidence="11" type="ORF">VQ02_29370</name>
</gene>
<feature type="region of interest" description="Disordered" evidence="10">
    <location>
        <begin position="1"/>
        <end position="34"/>
    </location>
</feature>
<dbReference type="HAMAP" id="MF_00422">
    <property type="entry name" value="SecE"/>
    <property type="match status" value="1"/>
</dbReference>
<dbReference type="GO" id="GO:0008320">
    <property type="term" value="F:protein transmembrane transporter activity"/>
    <property type="evidence" value="ECO:0007669"/>
    <property type="project" value="UniProtKB-UniRule"/>
</dbReference>
<evidence type="ECO:0000313" key="12">
    <source>
        <dbReference type="Proteomes" id="UP000035955"/>
    </source>
</evidence>